<name>A0A9P0CHD5_9CUCU</name>
<evidence type="ECO:0000313" key="2">
    <source>
        <dbReference type="EMBL" id="CAH1099360.1"/>
    </source>
</evidence>
<dbReference type="AlphaFoldDB" id="A0A9P0CHD5"/>
<reference evidence="2" key="1">
    <citation type="submission" date="2022-01" db="EMBL/GenBank/DDBJ databases">
        <authorList>
            <person name="King R."/>
        </authorList>
    </citation>
    <scope>NUCLEOTIDE SEQUENCE</scope>
</reference>
<sequence>MSKVIHEISNTKKDIKLNAAKIRTACSTLMTTEMQEILQGLGKLSNQVKETTKSDHQTNSKQQIKRNAETGTQTEPWHETNQFLLETLDKGDTYNSWKQEHGKDWKEDLFKNIDLKVGNSFETEEQMVKVVLVEPNDPETNRSFQRTFRDKYPDLTQTYEPFEVLEQTTRLRTKAENKQNYLNSNWRPRGRIVAHIKITKKRS</sequence>
<gene>
    <name evidence="2" type="ORF">PSYICH_LOCUS990</name>
</gene>
<evidence type="ECO:0000256" key="1">
    <source>
        <dbReference type="SAM" id="MobiDB-lite"/>
    </source>
</evidence>
<dbReference type="OrthoDB" id="6783200at2759"/>
<feature type="region of interest" description="Disordered" evidence="1">
    <location>
        <begin position="48"/>
        <end position="79"/>
    </location>
</feature>
<feature type="compositionally biased region" description="Polar residues" evidence="1">
    <location>
        <begin position="69"/>
        <end position="79"/>
    </location>
</feature>
<organism evidence="2 3">
    <name type="scientific">Psylliodes chrysocephalus</name>
    <dbReference type="NCBI Taxonomy" id="3402493"/>
    <lineage>
        <taxon>Eukaryota</taxon>
        <taxon>Metazoa</taxon>
        <taxon>Ecdysozoa</taxon>
        <taxon>Arthropoda</taxon>
        <taxon>Hexapoda</taxon>
        <taxon>Insecta</taxon>
        <taxon>Pterygota</taxon>
        <taxon>Neoptera</taxon>
        <taxon>Endopterygota</taxon>
        <taxon>Coleoptera</taxon>
        <taxon>Polyphaga</taxon>
        <taxon>Cucujiformia</taxon>
        <taxon>Chrysomeloidea</taxon>
        <taxon>Chrysomelidae</taxon>
        <taxon>Galerucinae</taxon>
        <taxon>Alticini</taxon>
        <taxon>Psylliodes</taxon>
    </lineage>
</organism>
<accession>A0A9P0CHD5</accession>
<protein>
    <submittedName>
        <fullName evidence="2">Uncharacterized protein</fullName>
    </submittedName>
</protein>
<evidence type="ECO:0000313" key="3">
    <source>
        <dbReference type="Proteomes" id="UP001153636"/>
    </source>
</evidence>
<proteinExistence type="predicted"/>
<dbReference type="EMBL" id="OV651813">
    <property type="protein sequence ID" value="CAH1099360.1"/>
    <property type="molecule type" value="Genomic_DNA"/>
</dbReference>
<dbReference type="Proteomes" id="UP001153636">
    <property type="component" value="Chromosome 1"/>
</dbReference>
<keyword evidence="3" id="KW-1185">Reference proteome</keyword>